<reference evidence="2" key="1">
    <citation type="journal article" date="2020" name="ISME J.">
        <title>Gammaproteobacteria mediating utilization of methyl-, sulfur- and petroleum organic compounds in deep ocean hydrothermal plumes.</title>
        <authorList>
            <person name="Zhou Z."/>
            <person name="Liu Y."/>
            <person name="Pan J."/>
            <person name="Cron B.R."/>
            <person name="Toner B.M."/>
            <person name="Anantharaman K."/>
            <person name="Breier J.A."/>
            <person name="Dick G.J."/>
            <person name="Li M."/>
        </authorList>
    </citation>
    <scope>NUCLEOTIDE SEQUENCE</scope>
    <source>
        <strain evidence="2">SZUA-1385</strain>
    </source>
</reference>
<proteinExistence type="predicted"/>
<gene>
    <name evidence="2" type="ORF">EYG76_01505</name>
</gene>
<feature type="transmembrane region" description="Helical" evidence="1">
    <location>
        <begin position="6"/>
        <end position="23"/>
    </location>
</feature>
<dbReference type="Proteomes" id="UP000605144">
    <property type="component" value="Unassembled WGS sequence"/>
</dbReference>
<keyword evidence="1" id="KW-0472">Membrane</keyword>
<accession>A0A832YN41</accession>
<keyword evidence="1" id="KW-0812">Transmembrane</keyword>
<dbReference type="AlphaFoldDB" id="A0A832YN41"/>
<evidence type="ECO:0000313" key="3">
    <source>
        <dbReference type="Proteomes" id="UP000605144"/>
    </source>
</evidence>
<evidence type="ECO:0000256" key="1">
    <source>
        <dbReference type="SAM" id="Phobius"/>
    </source>
</evidence>
<comment type="caution">
    <text evidence="2">The sequence shown here is derived from an EMBL/GenBank/DDBJ whole genome shotgun (WGS) entry which is preliminary data.</text>
</comment>
<dbReference type="EMBL" id="DQSV01000031">
    <property type="protein sequence ID" value="HIP16967.1"/>
    <property type="molecule type" value="Genomic_DNA"/>
</dbReference>
<dbReference type="Pfam" id="PF10066">
    <property type="entry name" value="DUF2304"/>
    <property type="match status" value="1"/>
</dbReference>
<evidence type="ECO:0000313" key="2">
    <source>
        <dbReference type="EMBL" id="HIP16967.1"/>
    </source>
</evidence>
<keyword evidence="1" id="KW-1133">Transmembrane helix</keyword>
<feature type="transmembrane region" description="Helical" evidence="1">
    <location>
        <begin position="68"/>
        <end position="85"/>
    </location>
</feature>
<dbReference type="InterPro" id="IPR019277">
    <property type="entry name" value="DUF2304"/>
</dbReference>
<protein>
    <submittedName>
        <fullName evidence="2">DUF2304 family protein</fullName>
    </submittedName>
</protein>
<sequence length="116" mass="13711">MQIIQIFALIFAIFAMFKVIWQLRDNKISGESAIFWLFIWTLTILIVVFPRTMSYMATLTGVGRGVDVVVYVAIITLFYLIYRIYTKIENIERELTLIVREIAISKREKKERENNK</sequence>
<feature type="transmembrane region" description="Helical" evidence="1">
    <location>
        <begin position="35"/>
        <end position="56"/>
    </location>
</feature>
<name>A0A832YN41_9EURY</name>
<organism evidence="2 3">
    <name type="scientific">Methanothermococcus okinawensis</name>
    <dbReference type="NCBI Taxonomy" id="155863"/>
    <lineage>
        <taxon>Archaea</taxon>
        <taxon>Methanobacteriati</taxon>
        <taxon>Methanobacteriota</taxon>
        <taxon>Methanomada group</taxon>
        <taxon>Methanococci</taxon>
        <taxon>Methanococcales</taxon>
        <taxon>Methanococcaceae</taxon>
        <taxon>Methanothermococcus</taxon>
    </lineage>
</organism>